<dbReference type="RefSeq" id="WP_340329388.1">
    <property type="nucleotide sequence ID" value="NZ_JAZHOF010000003.1"/>
</dbReference>
<keyword evidence="1" id="KW-0808">Transferase</keyword>
<accession>A0AAW9RDG0</accession>
<comment type="caution">
    <text evidence="4">The sequence shown here is derived from an EMBL/GenBank/DDBJ whole genome shotgun (WGS) entry which is preliminary data.</text>
</comment>
<organism evidence="4 5">
    <name type="scientific">Microbaculum marinum</name>
    <dbReference type="NCBI Taxonomy" id="1764581"/>
    <lineage>
        <taxon>Bacteria</taxon>
        <taxon>Pseudomonadati</taxon>
        <taxon>Pseudomonadota</taxon>
        <taxon>Alphaproteobacteria</taxon>
        <taxon>Hyphomicrobiales</taxon>
        <taxon>Tepidamorphaceae</taxon>
        <taxon>Microbaculum</taxon>
    </lineage>
</organism>
<dbReference type="CDD" id="cd04301">
    <property type="entry name" value="NAT_SF"/>
    <property type="match status" value="1"/>
</dbReference>
<proteinExistence type="predicted"/>
<dbReference type="Proteomes" id="UP001378188">
    <property type="component" value="Unassembled WGS sequence"/>
</dbReference>
<evidence type="ECO:0000259" key="3">
    <source>
        <dbReference type="PROSITE" id="PS51186"/>
    </source>
</evidence>
<dbReference type="PROSITE" id="PS51186">
    <property type="entry name" value="GNAT"/>
    <property type="match status" value="1"/>
</dbReference>
<protein>
    <submittedName>
        <fullName evidence="4">GNAT family N-acetyltransferase</fullName>
    </submittedName>
</protein>
<dbReference type="PANTHER" id="PTHR10545:SF29">
    <property type="entry name" value="GH14572P-RELATED"/>
    <property type="match status" value="1"/>
</dbReference>
<dbReference type="AlphaFoldDB" id="A0AAW9RDG0"/>
<reference evidence="4 5" key="1">
    <citation type="submission" date="2024-02" db="EMBL/GenBank/DDBJ databases">
        <title>Genome analysis and characterization of Microbaculum marinisediminis sp. nov., isolated from marine sediment.</title>
        <authorList>
            <person name="Du Z.-J."/>
            <person name="Ye Y.-Q."/>
            <person name="Zhang Z.-R."/>
            <person name="Yuan S.-M."/>
            <person name="Zhang X.-Y."/>
        </authorList>
    </citation>
    <scope>NUCLEOTIDE SEQUENCE [LARGE SCALE GENOMIC DNA]</scope>
    <source>
        <strain evidence="4 5">SDUM1044001</strain>
    </source>
</reference>
<sequence length="168" mass="17885">MTLVIRPAAAEDADALIGQIDALNAHVGAASGRITPDILARDAFGRTRHLEFIVAERDGTIAGYAAWCDAYETEHARPGVYMIDLYVDPAHRRNGIARRLVAAVSAAARARGCGFVWWTAEPGNAEAAAFYGRLGSQSAPMIAHALYGEAFETLADEGQDSVQSPATK</sequence>
<name>A0AAW9RDG0_9HYPH</name>
<dbReference type="InterPro" id="IPR016181">
    <property type="entry name" value="Acyl_CoA_acyltransferase"/>
</dbReference>
<dbReference type="Gene3D" id="3.40.630.30">
    <property type="match status" value="1"/>
</dbReference>
<evidence type="ECO:0000313" key="5">
    <source>
        <dbReference type="Proteomes" id="UP001378188"/>
    </source>
</evidence>
<dbReference type="SUPFAM" id="SSF55729">
    <property type="entry name" value="Acyl-CoA N-acyltransferases (Nat)"/>
    <property type="match status" value="1"/>
</dbReference>
<keyword evidence="2" id="KW-0012">Acyltransferase</keyword>
<evidence type="ECO:0000256" key="2">
    <source>
        <dbReference type="ARBA" id="ARBA00023315"/>
    </source>
</evidence>
<evidence type="ECO:0000313" key="4">
    <source>
        <dbReference type="EMBL" id="MEJ8571694.1"/>
    </source>
</evidence>
<keyword evidence="5" id="KW-1185">Reference proteome</keyword>
<dbReference type="Pfam" id="PF00583">
    <property type="entry name" value="Acetyltransf_1"/>
    <property type="match status" value="1"/>
</dbReference>
<gene>
    <name evidence="4" type="ORF">V3328_09440</name>
</gene>
<dbReference type="PANTHER" id="PTHR10545">
    <property type="entry name" value="DIAMINE N-ACETYLTRANSFERASE"/>
    <property type="match status" value="1"/>
</dbReference>
<dbReference type="InterPro" id="IPR051016">
    <property type="entry name" value="Diverse_Substrate_AcTransf"/>
</dbReference>
<dbReference type="InterPro" id="IPR000182">
    <property type="entry name" value="GNAT_dom"/>
</dbReference>
<dbReference type="EMBL" id="JAZHOF010000003">
    <property type="protein sequence ID" value="MEJ8571694.1"/>
    <property type="molecule type" value="Genomic_DNA"/>
</dbReference>
<evidence type="ECO:0000256" key="1">
    <source>
        <dbReference type="ARBA" id="ARBA00022679"/>
    </source>
</evidence>
<feature type="domain" description="N-acetyltransferase" evidence="3">
    <location>
        <begin position="3"/>
        <end position="157"/>
    </location>
</feature>
<dbReference type="GO" id="GO:0008080">
    <property type="term" value="F:N-acetyltransferase activity"/>
    <property type="evidence" value="ECO:0007669"/>
    <property type="project" value="TreeGrafter"/>
</dbReference>